<evidence type="ECO:0000313" key="1">
    <source>
        <dbReference type="EMBL" id="OYD06134.1"/>
    </source>
</evidence>
<dbReference type="AlphaFoldDB" id="A0A235B1I1"/>
<gene>
    <name evidence="1" type="ORF">CHM34_17930</name>
</gene>
<dbReference type="EMBL" id="NOWF01000019">
    <property type="protein sequence ID" value="OYD06134.1"/>
    <property type="molecule type" value="Genomic_DNA"/>
</dbReference>
<organism evidence="1 2">
    <name type="scientific">Paludifilum halophilum</name>
    <dbReference type="NCBI Taxonomy" id="1642702"/>
    <lineage>
        <taxon>Bacteria</taxon>
        <taxon>Bacillati</taxon>
        <taxon>Bacillota</taxon>
        <taxon>Bacilli</taxon>
        <taxon>Bacillales</taxon>
        <taxon>Thermoactinomycetaceae</taxon>
        <taxon>Paludifilum</taxon>
    </lineage>
</organism>
<accession>A0A235B1I1</accession>
<proteinExistence type="predicted"/>
<evidence type="ECO:0000313" key="2">
    <source>
        <dbReference type="Proteomes" id="UP000215459"/>
    </source>
</evidence>
<comment type="caution">
    <text evidence="1">The sequence shown here is derived from an EMBL/GenBank/DDBJ whole genome shotgun (WGS) entry which is preliminary data.</text>
</comment>
<reference evidence="1 2" key="1">
    <citation type="submission" date="2017-07" db="EMBL/GenBank/DDBJ databases">
        <title>The genome sequence of Paludifilum halophilum highlights mechanisms for microbial adaptation to high salt environemnts.</title>
        <authorList>
            <person name="Belbahri L."/>
        </authorList>
    </citation>
    <scope>NUCLEOTIDE SEQUENCE [LARGE SCALE GENOMIC DNA]</scope>
    <source>
        <strain evidence="1 2">DSM 102817</strain>
    </source>
</reference>
<sequence length="112" mass="12924">MLWKEQTQPISDRYFRGIPGIPSVQFAKCAFFRFTIPELSRGKFSGVLFTFDRFIISPPCLKVFYAPAPKIFRYIINIFGPFKRAEAPIIILLFLRFGNVRSIEASSFAFSD</sequence>
<keyword evidence="2" id="KW-1185">Reference proteome</keyword>
<name>A0A235B1I1_9BACL</name>
<protein>
    <submittedName>
        <fullName evidence="1">Uncharacterized protein</fullName>
    </submittedName>
</protein>
<dbReference type="Proteomes" id="UP000215459">
    <property type="component" value="Unassembled WGS sequence"/>
</dbReference>